<dbReference type="OrthoDB" id="9803916at2"/>
<dbReference type="RefSeq" id="WP_067035792.1">
    <property type="nucleotide sequence ID" value="NZ_FLRA01000014.1"/>
</dbReference>
<evidence type="ECO:0000313" key="4">
    <source>
        <dbReference type="Proteomes" id="UP000092840"/>
    </source>
</evidence>
<dbReference type="SMART" id="SM00849">
    <property type="entry name" value="Lactamase_B"/>
    <property type="match status" value="1"/>
</dbReference>
<evidence type="ECO:0000259" key="1">
    <source>
        <dbReference type="SMART" id="SM00849"/>
    </source>
</evidence>
<keyword evidence="2" id="KW-0378">Hydrolase</keyword>
<feature type="domain" description="Metallo-beta-lactamase" evidence="1">
    <location>
        <begin position="15"/>
        <end position="185"/>
    </location>
</feature>
<dbReference type="GO" id="GO:0004521">
    <property type="term" value="F:RNA endonuclease activity"/>
    <property type="evidence" value="ECO:0007669"/>
    <property type="project" value="TreeGrafter"/>
</dbReference>
<dbReference type="Proteomes" id="UP000092871">
    <property type="component" value="Unassembled WGS sequence"/>
</dbReference>
<accession>A0A1C3JRR9</accession>
<dbReference type="Gene3D" id="3.60.15.10">
    <property type="entry name" value="Ribonuclease Z/Hydroxyacylglutathione hydrolase-like"/>
    <property type="match status" value="1"/>
</dbReference>
<dbReference type="Pfam" id="PF12706">
    <property type="entry name" value="Lactamase_B_2"/>
    <property type="match status" value="1"/>
</dbReference>
<dbReference type="InterPro" id="IPR036866">
    <property type="entry name" value="RibonucZ/Hydroxyglut_hydro"/>
</dbReference>
<proteinExistence type="predicted"/>
<sequence>MKTNVSILSGFNRKAAAAILVSTYDHNHQPVRLLLDAGGNLEGFDDKGWKIPTDLDAVLISHDHHDHIGGLKDLPQSVPVFATEQVQAYLPKHLDLRVLPHSGQICVAGITVTTGGAGHSYGGVWIHLKVADGIFYSGDFCAESELFPFEQPPPAKTALLDASYGLYDRFQTQAKQDILNALSNDKPNLMPVPQSGRALEMALWFDSQNLYGWVLGSDCLQPSDILQASDTLICSARSHQAKMICDRDFRDDAHIILCGDPEGFSGDAGRLLQQTERYNVIYTGHLPAHARSAVANNTAHFVRWNVHPTTTHLALLIEQLQCEQCVPLFCPLDEVSLWRQSLGNCILATPQLEL</sequence>
<dbReference type="InterPro" id="IPR001279">
    <property type="entry name" value="Metallo-B-lactamas"/>
</dbReference>
<evidence type="ECO:0000313" key="3">
    <source>
        <dbReference type="EMBL" id="SBT20797.1"/>
    </source>
</evidence>
<gene>
    <name evidence="2" type="ORF">MGA5115_02020</name>
    <name evidence="3" type="ORF">MGA5116_01384</name>
</gene>
<organism evidence="2 5">
    <name type="scientific">Marinomonas gallaica</name>
    <dbReference type="NCBI Taxonomy" id="1806667"/>
    <lineage>
        <taxon>Bacteria</taxon>
        <taxon>Pseudomonadati</taxon>
        <taxon>Pseudomonadota</taxon>
        <taxon>Gammaproteobacteria</taxon>
        <taxon>Oceanospirillales</taxon>
        <taxon>Oceanospirillaceae</taxon>
        <taxon>Marinomonas</taxon>
    </lineage>
</organism>
<evidence type="ECO:0000313" key="2">
    <source>
        <dbReference type="EMBL" id="SBT17903.1"/>
    </source>
</evidence>
<dbReference type="AlphaFoldDB" id="A0A1C3JRR9"/>
<dbReference type="SUPFAM" id="SSF56281">
    <property type="entry name" value="Metallo-hydrolase/oxidoreductase"/>
    <property type="match status" value="1"/>
</dbReference>
<dbReference type="PANTHER" id="PTHR11203:SF37">
    <property type="entry name" value="INTEGRATOR COMPLEX SUBUNIT 11"/>
    <property type="match status" value="1"/>
</dbReference>
<dbReference type="GO" id="GO:0016787">
    <property type="term" value="F:hydrolase activity"/>
    <property type="evidence" value="ECO:0007669"/>
    <property type="project" value="UniProtKB-KW"/>
</dbReference>
<reference evidence="2 5" key="2">
    <citation type="submission" date="2016-06" db="EMBL/GenBank/DDBJ databases">
        <authorList>
            <person name="Kjaerup R.B."/>
            <person name="Dalgaard T.S."/>
            <person name="Juul-Madsen H.R."/>
        </authorList>
    </citation>
    <scope>NUCLEOTIDE SEQUENCE [LARGE SCALE GENOMIC DNA]</scope>
    <source>
        <strain evidence="2 5">CECT 5115</strain>
    </source>
</reference>
<dbReference type="PANTHER" id="PTHR11203">
    <property type="entry name" value="CLEAVAGE AND POLYADENYLATION SPECIFICITY FACTOR FAMILY MEMBER"/>
    <property type="match status" value="1"/>
</dbReference>
<protein>
    <submittedName>
        <fullName evidence="2 3">Hydrolase</fullName>
    </submittedName>
</protein>
<keyword evidence="4" id="KW-1185">Reference proteome</keyword>
<dbReference type="EMBL" id="FLRB01000008">
    <property type="protein sequence ID" value="SBT20797.1"/>
    <property type="molecule type" value="Genomic_DNA"/>
</dbReference>
<evidence type="ECO:0000313" key="5">
    <source>
        <dbReference type="Proteomes" id="UP000092871"/>
    </source>
</evidence>
<dbReference type="InterPro" id="IPR050698">
    <property type="entry name" value="MBL"/>
</dbReference>
<dbReference type="Proteomes" id="UP000092840">
    <property type="component" value="Unassembled WGS sequence"/>
</dbReference>
<reference evidence="3 4" key="1">
    <citation type="submission" date="2016-06" db="EMBL/GenBank/DDBJ databases">
        <authorList>
            <person name="Rodrigo-Torres L."/>
            <person name="Arahal D.R."/>
        </authorList>
    </citation>
    <scope>NUCLEOTIDE SEQUENCE [LARGE SCALE GENOMIC DNA]</scope>
    <source>
        <strain evidence="3 4">CECT 5116</strain>
    </source>
</reference>
<dbReference type="EMBL" id="FLRA01000014">
    <property type="protein sequence ID" value="SBT17903.1"/>
    <property type="molecule type" value="Genomic_DNA"/>
</dbReference>
<name>A0A1C3JRR9_9GAMM</name>